<comment type="caution">
    <text evidence="2">The sequence shown here is derived from an EMBL/GenBank/DDBJ whole genome shotgun (WGS) entry which is preliminary data.</text>
</comment>
<evidence type="ECO:0000313" key="1">
    <source>
        <dbReference type="EMBL" id="KAA1066923.1"/>
    </source>
</evidence>
<dbReference type="EMBL" id="VDEP01000508">
    <property type="protein sequence ID" value="KAA1066923.1"/>
    <property type="molecule type" value="Genomic_DNA"/>
</dbReference>
<dbReference type="AlphaFoldDB" id="A0A5B0N3Z5"/>
<dbReference type="Proteomes" id="UP000325313">
    <property type="component" value="Unassembled WGS sequence"/>
</dbReference>
<proteinExistence type="predicted"/>
<evidence type="ECO:0000313" key="3">
    <source>
        <dbReference type="Proteomes" id="UP000324748"/>
    </source>
</evidence>
<accession>A0A5B0N3Z5</accession>
<keyword evidence="3" id="KW-1185">Reference proteome</keyword>
<dbReference type="Proteomes" id="UP000324748">
    <property type="component" value="Unassembled WGS sequence"/>
</dbReference>
<protein>
    <submittedName>
        <fullName evidence="2">Uncharacterized protein</fullName>
    </submittedName>
</protein>
<organism evidence="2 3">
    <name type="scientific">Puccinia graminis f. sp. tritici</name>
    <dbReference type="NCBI Taxonomy" id="56615"/>
    <lineage>
        <taxon>Eukaryota</taxon>
        <taxon>Fungi</taxon>
        <taxon>Dikarya</taxon>
        <taxon>Basidiomycota</taxon>
        <taxon>Pucciniomycotina</taxon>
        <taxon>Pucciniomycetes</taxon>
        <taxon>Pucciniales</taxon>
        <taxon>Pucciniaceae</taxon>
        <taxon>Puccinia</taxon>
    </lineage>
</organism>
<dbReference type="EMBL" id="VSWC01000118">
    <property type="protein sequence ID" value="KAA1083955.1"/>
    <property type="molecule type" value="Genomic_DNA"/>
</dbReference>
<reference evidence="3 4" key="1">
    <citation type="submission" date="2019-05" db="EMBL/GenBank/DDBJ databases">
        <title>Emergence of the Ug99 lineage of the wheat stem rust pathogen through somatic hybridization.</title>
        <authorList>
            <person name="Li F."/>
            <person name="Upadhyaya N.M."/>
            <person name="Sperschneider J."/>
            <person name="Matny O."/>
            <person name="Nguyen-Phuc H."/>
            <person name="Mago R."/>
            <person name="Raley C."/>
            <person name="Miller M.E."/>
            <person name="Silverstein K.A.T."/>
            <person name="Henningsen E."/>
            <person name="Hirsch C.D."/>
            <person name="Visser B."/>
            <person name="Pretorius Z.A."/>
            <person name="Steffenson B.J."/>
            <person name="Schwessinger B."/>
            <person name="Dodds P.N."/>
            <person name="Figueroa M."/>
        </authorList>
    </citation>
    <scope>NUCLEOTIDE SEQUENCE [LARGE SCALE GENOMIC DNA]</scope>
    <source>
        <strain evidence="2">21-0</strain>
        <strain evidence="1 4">Ug99</strain>
    </source>
</reference>
<evidence type="ECO:0000313" key="2">
    <source>
        <dbReference type="EMBL" id="KAA1083955.1"/>
    </source>
</evidence>
<sequence>MGDHDHATQDQILAGLREAAPLLSRSCPTRSFFALGTHSHSFVHPPSQSVPK</sequence>
<gene>
    <name evidence="2" type="ORF">PGT21_012559</name>
    <name evidence="1" type="ORF">PGTUg99_014200</name>
</gene>
<evidence type="ECO:0000313" key="4">
    <source>
        <dbReference type="Proteomes" id="UP000325313"/>
    </source>
</evidence>
<name>A0A5B0N3Z5_PUCGR</name>